<dbReference type="EMBL" id="DP000011">
    <property type="protein sequence ID" value="ABA97400.1"/>
    <property type="molecule type" value="Genomic_DNA"/>
</dbReference>
<organism evidence="3">
    <name type="scientific">Oryza sativa subsp. japonica</name>
    <name type="common">Rice</name>
    <dbReference type="NCBI Taxonomy" id="39947"/>
    <lineage>
        <taxon>Eukaryota</taxon>
        <taxon>Viridiplantae</taxon>
        <taxon>Streptophyta</taxon>
        <taxon>Embryophyta</taxon>
        <taxon>Tracheophyta</taxon>
        <taxon>Spermatophyta</taxon>
        <taxon>Magnoliopsida</taxon>
        <taxon>Liliopsida</taxon>
        <taxon>Poales</taxon>
        <taxon>Poaceae</taxon>
        <taxon>BOP clade</taxon>
        <taxon>Oryzoideae</taxon>
        <taxon>Oryzeae</taxon>
        <taxon>Oryzinae</taxon>
        <taxon>Oryza</taxon>
        <taxon>Oryza sativa</taxon>
    </lineage>
</organism>
<evidence type="ECO:0000313" key="3">
    <source>
        <dbReference type="EMBL" id="ABA97400.1"/>
    </source>
</evidence>
<reference evidence="3" key="3">
    <citation type="submission" date="2006-01" db="EMBL/GenBank/DDBJ databases">
        <authorList>
            <person name="Buell R."/>
        </authorList>
    </citation>
    <scope>NUCLEOTIDE SEQUENCE</scope>
</reference>
<dbReference type="Pfam" id="PF23598">
    <property type="entry name" value="LRR_14"/>
    <property type="match status" value="1"/>
</dbReference>
<reference evidence="3" key="2">
    <citation type="submission" date="2005-04" db="EMBL/GenBank/DDBJ databases">
        <authorList>
            <person name="Buell C.R."/>
            <person name="Wing R.A."/>
            <person name="McCombie W.A."/>
            <person name="Ouyang S."/>
        </authorList>
    </citation>
    <scope>NUCLEOTIDE SEQUENCE</scope>
</reference>
<reference evidence="3" key="1">
    <citation type="journal article" date="2005" name="BMC Biol.">
        <title>The sequence of rice chromosomes 11 and 12, rich in disease resistance genes and recent gene duplications.</title>
        <authorList>
            <consortium name="The rice chromosomes 11 and 12 sequencing consortia"/>
        </authorList>
    </citation>
    <scope>NUCLEOTIDE SEQUENCE [LARGE SCALE GENOMIC DNA]</scope>
</reference>
<dbReference type="InterPro" id="IPR055414">
    <property type="entry name" value="LRR_R13L4/SHOC2-like"/>
</dbReference>
<accession>Q2QU64</accession>
<feature type="domain" description="Disease resistance R13L4/SHOC-2-like LRR" evidence="2">
    <location>
        <begin position="4"/>
        <end position="120"/>
    </location>
</feature>
<gene>
    <name evidence="3" type="ordered locus">LOC_Os12g17330</name>
</gene>
<evidence type="ECO:0000259" key="2">
    <source>
        <dbReference type="Pfam" id="PF23598"/>
    </source>
</evidence>
<keyword evidence="1" id="KW-0677">Repeat</keyword>
<proteinExistence type="predicted"/>
<sequence length="144" mass="16254">MACLANLTHLSLWVCSIKQEELLIKLNSQHAPEERLIISSQQIRCLKGFEFGSYYHGGGLEMLAEETGSKIGFEFGFEHLASLQQLSVTVDCRGATRQRVEAAEAAMRDAASIHPGRPALEISRRWERDMIKDKDDHEEIVQVE</sequence>
<name>Q2QU64_ORYSJ</name>
<dbReference type="AlphaFoldDB" id="Q2QU64"/>
<protein>
    <recommendedName>
        <fullName evidence="2">Disease resistance R13L4/SHOC-2-like LRR domain-containing protein</fullName>
    </recommendedName>
</protein>
<evidence type="ECO:0000256" key="1">
    <source>
        <dbReference type="ARBA" id="ARBA00022737"/>
    </source>
</evidence>